<dbReference type="PANTHER" id="PTHR40619:SF3">
    <property type="entry name" value="FUNGAL STAND N-TERMINAL GOODBYE DOMAIN-CONTAINING PROTEIN"/>
    <property type="match status" value="1"/>
</dbReference>
<keyword evidence="2" id="KW-1185">Reference proteome</keyword>
<dbReference type="OrthoDB" id="5419927at2759"/>
<evidence type="ECO:0000313" key="1">
    <source>
        <dbReference type="EMBL" id="KAF2688056.1"/>
    </source>
</evidence>
<dbReference type="EMBL" id="MU005574">
    <property type="protein sequence ID" value="KAF2688056.1"/>
    <property type="molecule type" value="Genomic_DNA"/>
</dbReference>
<name>A0A6G1JBZ5_9PLEO</name>
<protein>
    <recommendedName>
        <fullName evidence="3">Fungal STAND N-terminal Goodbye domain-containing protein</fullName>
    </recommendedName>
</protein>
<gene>
    <name evidence="1" type="ORF">K458DRAFT_385617</name>
</gene>
<proteinExistence type="predicted"/>
<sequence length="617" mass="69326">MAEYDVAEYMVTSLAGQYHPALLARPGSGIIFDGVRKRWVLEADGTDCAMQVIWHDVKPYDEIYKAAFEARDQLMTTANAYRKKTKQPLLDLNTSQDWTDVEESVQAACTGLEKLATKDKDMSGSLGKLKRAFRSLCRNAGAGQTAATLIPNDSFGFTSVLCGSLKAVFTGLRTTGIYRQEVYRTLEDLPSRLKDLAADVKLHDRDEEAHRRAATLYVAAFNLLNHILHWFLKNNWITGVKIFADPLGFTDRLRDYQAELKMASQSFEARLNKLSRDTEQETVQLQYWAAYNQASIHKQLQTIEQKITEERVSRVDVLEKLNPLLNHIMDALQERAVGGLDHKPKRLLPDIDPEHVLGHFLYEPDLIRNDCAALSKRANRSRRISHDTSRLTALQFNPRLRAWLTVDEPSLLLLNGRADPRPDSETSLFTAKVFQHLLEHHDTHSDQDSSSAAIIPLGFFCGQHRDRQTDSNGHPEELAMSLLLQLIDRGRGALDPALLRQCMSVRPGDLASIFSMFEALVLSLESDVVLIIVVDGLRFFAQPRDRGHGTKDLVARLVSLYRDGAAATLKLLFASPTRSESVEEFFADEEVLELPRDISSAVVKSPARQSDAFDGDV</sequence>
<evidence type="ECO:0000313" key="2">
    <source>
        <dbReference type="Proteomes" id="UP000799291"/>
    </source>
</evidence>
<evidence type="ECO:0008006" key="3">
    <source>
        <dbReference type="Google" id="ProtNLM"/>
    </source>
</evidence>
<accession>A0A6G1JBZ5</accession>
<dbReference type="AlphaFoldDB" id="A0A6G1JBZ5"/>
<organism evidence="1 2">
    <name type="scientific">Lentithecium fluviatile CBS 122367</name>
    <dbReference type="NCBI Taxonomy" id="1168545"/>
    <lineage>
        <taxon>Eukaryota</taxon>
        <taxon>Fungi</taxon>
        <taxon>Dikarya</taxon>
        <taxon>Ascomycota</taxon>
        <taxon>Pezizomycotina</taxon>
        <taxon>Dothideomycetes</taxon>
        <taxon>Pleosporomycetidae</taxon>
        <taxon>Pleosporales</taxon>
        <taxon>Massarineae</taxon>
        <taxon>Lentitheciaceae</taxon>
        <taxon>Lentithecium</taxon>
    </lineage>
</organism>
<dbReference type="Proteomes" id="UP000799291">
    <property type="component" value="Unassembled WGS sequence"/>
</dbReference>
<reference evidence="1" key="1">
    <citation type="journal article" date="2020" name="Stud. Mycol.">
        <title>101 Dothideomycetes genomes: a test case for predicting lifestyles and emergence of pathogens.</title>
        <authorList>
            <person name="Haridas S."/>
            <person name="Albert R."/>
            <person name="Binder M."/>
            <person name="Bloem J."/>
            <person name="Labutti K."/>
            <person name="Salamov A."/>
            <person name="Andreopoulos B."/>
            <person name="Baker S."/>
            <person name="Barry K."/>
            <person name="Bills G."/>
            <person name="Bluhm B."/>
            <person name="Cannon C."/>
            <person name="Castanera R."/>
            <person name="Culley D."/>
            <person name="Daum C."/>
            <person name="Ezra D."/>
            <person name="Gonzalez J."/>
            <person name="Henrissat B."/>
            <person name="Kuo A."/>
            <person name="Liang C."/>
            <person name="Lipzen A."/>
            <person name="Lutzoni F."/>
            <person name="Magnuson J."/>
            <person name="Mondo S."/>
            <person name="Nolan M."/>
            <person name="Ohm R."/>
            <person name="Pangilinan J."/>
            <person name="Park H.-J."/>
            <person name="Ramirez L."/>
            <person name="Alfaro M."/>
            <person name="Sun H."/>
            <person name="Tritt A."/>
            <person name="Yoshinaga Y."/>
            <person name="Zwiers L.-H."/>
            <person name="Turgeon B."/>
            <person name="Goodwin S."/>
            <person name="Spatafora J."/>
            <person name="Crous P."/>
            <person name="Grigoriev I."/>
        </authorList>
    </citation>
    <scope>NUCLEOTIDE SEQUENCE</scope>
    <source>
        <strain evidence="1">CBS 122367</strain>
    </source>
</reference>
<dbReference type="PANTHER" id="PTHR40619">
    <property type="entry name" value="FUNGAL STAND N-TERMINAL GOODBYE DOMAIN-CONTAINING PROTEIN"/>
    <property type="match status" value="1"/>
</dbReference>